<comment type="similarity">
    <text evidence="1">Belongs to the PhoH family.</text>
</comment>
<keyword evidence="3" id="KW-0067">ATP-binding</keyword>
<dbReference type="AlphaFoldDB" id="A0AA34WIC2"/>
<evidence type="ECO:0000256" key="3">
    <source>
        <dbReference type="ARBA" id="ARBA00022840"/>
    </source>
</evidence>
<dbReference type="GO" id="GO:0005524">
    <property type="term" value="F:ATP binding"/>
    <property type="evidence" value="ECO:0007669"/>
    <property type="project" value="UniProtKB-KW"/>
</dbReference>
<accession>A0AA34WIC2</accession>
<evidence type="ECO:0000256" key="2">
    <source>
        <dbReference type="ARBA" id="ARBA00022741"/>
    </source>
</evidence>
<dbReference type="CDD" id="cd09883">
    <property type="entry name" value="PIN_VapC_PhoHL-ATPase"/>
    <property type="match status" value="1"/>
</dbReference>
<dbReference type="GO" id="GO:0005829">
    <property type="term" value="C:cytosol"/>
    <property type="evidence" value="ECO:0007669"/>
    <property type="project" value="TreeGrafter"/>
</dbReference>
<feature type="domain" description="PIN" evidence="4">
    <location>
        <begin position="3"/>
        <end position="125"/>
    </location>
</feature>
<keyword evidence="6" id="KW-1185">Reference proteome</keyword>
<protein>
    <submittedName>
        <fullName evidence="5">Phosphate starvation-inducible protein</fullName>
    </submittedName>
</protein>
<dbReference type="Pfam" id="PF02562">
    <property type="entry name" value="PhoH"/>
    <property type="match status" value="1"/>
</dbReference>
<dbReference type="SUPFAM" id="SSF52540">
    <property type="entry name" value="P-loop containing nucleoside triphosphate hydrolases"/>
    <property type="match status" value="1"/>
</dbReference>
<dbReference type="Gene3D" id="3.40.50.1010">
    <property type="entry name" value="5'-nuclease"/>
    <property type="match status" value="1"/>
</dbReference>
<evidence type="ECO:0000313" key="5">
    <source>
        <dbReference type="EMBL" id="AEB41958.1"/>
    </source>
</evidence>
<dbReference type="PANTHER" id="PTHR30473">
    <property type="entry name" value="PROTEIN PHOH"/>
    <property type="match status" value="1"/>
</dbReference>
<dbReference type="InterPro" id="IPR027417">
    <property type="entry name" value="P-loop_NTPase"/>
</dbReference>
<gene>
    <name evidence="5" type="ordered locus">G5S_1041</name>
</gene>
<dbReference type="InterPro" id="IPR002716">
    <property type="entry name" value="PIN_dom"/>
</dbReference>
<evidence type="ECO:0000256" key="1">
    <source>
        <dbReference type="ARBA" id="ARBA00010393"/>
    </source>
</evidence>
<evidence type="ECO:0000259" key="4">
    <source>
        <dbReference type="SMART" id="SM00670"/>
    </source>
</evidence>
<keyword evidence="2" id="KW-0547">Nucleotide-binding</keyword>
<sequence>MKKAVVLDTSVFIYDPDALFLFKDTHIIIPFTVIEELEGFCKFRDETARNASRALSYIRVLLEGAENVSCQGVSMENGSVLRVEVVPFSSPQEDRQGKFAILESLKVISQRESIIYISKSLGRRLRAESLGIEARDYESKRFSFRSLYRGYQKIQVSIETIEEFYKTGFCDVPENIHPSPNEYFFLSGGDNHFALGRYHVGQGKVVALKALPETVWGITPLNMEQRCALDLLLRDDVKLVTLIGQAGSGKTILALAAAMHMIFDKEVYNKVLVSRPIIPMGKDIGFLPGLKEEKLLHWMQPIYDNMEFLFNINGMGNFSEALQSLMDAKKLEMEALTYIRGRSLPNAFIIIDEAQNLTPHEIKTIISRAGKGTKIVLTGDPTQIDSLYFDENSNGLTYLVGKFHHLSLYGHMFMSKTERSELAAAAAAIL</sequence>
<dbReference type="KEGG" id="cpm:G5S_1041"/>
<organism evidence="5 6">
    <name type="scientific">Chlamydia pecorum (strain ATCC VR-628 / DSM 29919 / E58)</name>
    <name type="common">Chlamydophila pecorum</name>
    <dbReference type="NCBI Taxonomy" id="331635"/>
    <lineage>
        <taxon>Bacteria</taxon>
        <taxon>Pseudomonadati</taxon>
        <taxon>Chlamydiota</taxon>
        <taxon>Chlamydiia</taxon>
        <taxon>Chlamydiales</taxon>
        <taxon>Chlamydiaceae</taxon>
        <taxon>Chlamydia/Chlamydophila group</taxon>
        <taxon>Chlamydia</taxon>
    </lineage>
</organism>
<evidence type="ECO:0000313" key="6">
    <source>
        <dbReference type="Proteomes" id="UP000008305"/>
    </source>
</evidence>
<dbReference type="InterPro" id="IPR051451">
    <property type="entry name" value="PhoH2-like"/>
</dbReference>
<dbReference type="Pfam" id="PF13638">
    <property type="entry name" value="PIN_4"/>
    <property type="match status" value="1"/>
</dbReference>
<proteinExistence type="inferred from homology"/>
<dbReference type="SMART" id="SM00670">
    <property type="entry name" value="PINc"/>
    <property type="match status" value="1"/>
</dbReference>
<dbReference type="RefSeq" id="WP_013713036.1">
    <property type="nucleotide sequence ID" value="NC_015408.1"/>
</dbReference>
<reference evidence="5 6" key="1">
    <citation type="journal article" date="2011" name="J. Bacteriol.">
        <title>Genome sequence of the obligate intracellular animal pathogen Chlamydia pecorum E58.</title>
        <authorList>
            <person name="Mojica S."/>
            <person name="Huot Creasy H."/>
            <person name="Daugherty S."/>
            <person name="Read T.D."/>
            <person name="Kim T."/>
            <person name="Kaltenboeck B."/>
            <person name="Bavoil P."/>
            <person name="Myers G.S."/>
        </authorList>
    </citation>
    <scope>NUCLEOTIDE SEQUENCE [LARGE SCALE GENOMIC DNA]</scope>
    <source>
        <strain evidence="5 6">E58</strain>
    </source>
</reference>
<dbReference type="PANTHER" id="PTHR30473:SF2">
    <property type="entry name" value="PIN DOMAIN-CONTAINING PROTEIN"/>
    <property type="match status" value="1"/>
</dbReference>
<dbReference type="EMBL" id="CP002608">
    <property type="protein sequence ID" value="AEB41958.1"/>
    <property type="molecule type" value="Genomic_DNA"/>
</dbReference>
<dbReference type="InterPro" id="IPR003714">
    <property type="entry name" value="PhoH"/>
</dbReference>
<dbReference type="Gene3D" id="3.40.50.300">
    <property type="entry name" value="P-loop containing nucleotide triphosphate hydrolases"/>
    <property type="match status" value="1"/>
</dbReference>
<dbReference type="FunFam" id="3.40.50.300:FF:000013">
    <property type="entry name" value="PhoH family ATPase"/>
    <property type="match status" value="1"/>
</dbReference>
<name>A0AA34WIC2_CHLPE</name>
<dbReference type="Proteomes" id="UP000008305">
    <property type="component" value="Chromosome"/>
</dbReference>